<dbReference type="InterPro" id="IPR032675">
    <property type="entry name" value="LRR_dom_sf"/>
</dbReference>
<dbReference type="InterPro" id="IPR055357">
    <property type="entry name" value="LRR_At1g61320_AtMIF1"/>
</dbReference>
<accession>A0AAU9RV57</accession>
<evidence type="ECO:0000259" key="1">
    <source>
        <dbReference type="Pfam" id="PF23622"/>
    </source>
</evidence>
<keyword evidence="3" id="KW-1185">Reference proteome</keyword>
<feature type="domain" description="At1g61320/AtMIF1 LRR" evidence="1">
    <location>
        <begin position="71"/>
        <end position="409"/>
    </location>
</feature>
<proteinExistence type="predicted"/>
<name>A0AAU9RV57_THLAR</name>
<dbReference type="PANTHER" id="PTHR34145:SF77">
    <property type="match status" value="1"/>
</dbReference>
<dbReference type="AlphaFoldDB" id="A0AAU9RV57"/>
<dbReference type="InterPro" id="IPR053772">
    <property type="entry name" value="At1g61320/At1g61330-like"/>
</dbReference>
<protein>
    <recommendedName>
        <fullName evidence="1">At1g61320/AtMIF1 LRR domain-containing protein</fullName>
    </recommendedName>
</protein>
<dbReference type="EMBL" id="OU466858">
    <property type="protein sequence ID" value="CAH2047883.1"/>
    <property type="molecule type" value="Genomic_DNA"/>
</dbReference>
<dbReference type="Pfam" id="PF23622">
    <property type="entry name" value="LRR_At1g61320_AtMIF1"/>
    <property type="match status" value="1"/>
</dbReference>
<dbReference type="SUPFAM" id="SSF52047">
    <property type="entry name" value="RNI-like"/>
    <property type="match status" value="1"/>
</dbReference>
<reference evidence="2 3" key="1">
    <citation type="submission" date="2022-03" db="EMBL/GenBank/DDBJ databases">
        <authorList>
            <person name="Nunn A."/>
            <person name="Chopra R."/>
            <person name="Nunn A."/>
            <person name="Contreras Garrido A."/>
        </authorList>
    </citation>
    <scope>NUCLEOTIDE SEQUENCE [LARGE SCALE GENOMIC DNA]</scope>
</reference>
<sequence>MSESSDEKIKLTEDLVEYIISMYHPIKKNIQNRVVSKFFNNAKIRSRDLDFSGIYSVNRSQSAVVRIIEDIFNQHKGSEINRFVLLLNHIGVEDKILSWINMCIDKKIQELILDFSRSKKVMEISIDFSAIETLTVLKLQWCKFEIPTNNTPKGLRLLRSLALMKTKVRQEIIDAIFSNCILLETFELIKCGINGVLRINAQNHKEFKSLVVCSLPKLLHIVVDAPTLEFFKYGGEAKKVYFLKVDALKEAQLYYNRNYNWRYYDLNNVVLVNMKAYTGVNVLTTTNIFLEALVERYEDGKMRKPIFLFWNLKEFHIHFKAPTLCTLYDIVEFLKYCPNLEKISIDINNFTFIPGMFWSLHHKPTIENQKYQLDSIREVEINGYKGHWHEIEILHFFLQNATCLKKLKLTKP</sequence>
<gene>
    <name evidence="2" type="ORF">TAV2_LOCUS8075</name>
</gene>
<evidence type="ECO:0000313" key="3">
    <source>
        <dbReference type="Proteomes" id="UP000836841"/>
    </source>
</evidence>
<evidence type="ECO:0000313" key="2">
    <source>
        <dbReference type="EMBL" id="CAH2047883.1"/>
    </source>
</evidence>
<organism evidence="2 3">
    <name type="scientific">Thlaspi arvense</name>
    <name type="common">Field penny-cress</name>
    <dbReference type="NCBI Taxonomy" id="13288"/>
    <lineage>
        <taxon>Eukaryota</taxon>
        <taxon>Viridiplantae</taxon>
        <taxon>Streptophyta</taxon>
        <taxon>Embryophyta</taxon>
        <taxon>Tracheophyta</taxon>
        <taxon>Spermatophyta</taxon>
        <taxon>Magnoliopsida</taxon>
        <taxon>eudicotyledons</taxon>
        <taxon>Gunneridae</taxon>
        <taxon>Pentapetalae</taxon>
        <taxon>rosids</taxon>
        <taxon>malvids</taxon>
        <taxon>Brassicales</taxon>
        <taxon>Brassicaceae</taxon>
        <taxon>Thlaspideae</taxon>
        <taxon>Thlaspi</taxon>
    </lineage>
</organism>
<dbReference type="PANTHER" id="PTHR34145">
    <property type="entry name" value="OS02G0105600 PROTEIN"/>
    <property type="match status" value="1"/>
</dbReference>
<dbReference type="Gene3D" id="3.80.10.10">
    <property type="entry name" value="Ribonuclease Inhibitor"/>
    <property type="match status" value="1"/>
</dbReference>
<dbReference type="Proteomes" id="UP000836841">
    <property type="component" value="Chromosome 2"/>
</dbReference>